<organism evidence="3 4">
    <name type="scientific">Basidiobolus ranarum</name>
    <dbReference type="NCBI Taxonomy" id="34480"/>
    <lineage>
        <taxon>Eukaryota</taxon>
        <taxon>Fungi</taxon>
        <taxon>Fungi incertae sedis</taxon>
        <taxon>Zoopagomycota</taxon>
        <taxon>Entomophthoromycotina</taxon>
        <taxon>Basidiobolomycetes</taxon>
        <taxon>Basidiobolales</taxon>
        <taxon>Basidiobolaceae</taxon>
        <taxon>Basidiobolus</taxon>
    </lineage>
</organism>
<evidence type="ECO:0000313" key="3">
    <source>
        <dbReference type="EMBL" id="KAK9766405.1"/>
    </source>
</evidence>
<accession>A0ABR2WY79</accession>
<sequence>MSQMENPTNNEVTHLQTVLQEQKDQINRLTEKLRVFGKQQKESAAELNARDQILTQVEQGEKCMNNSLEYQLNQNRKSKADLEGSTAAILSDTDNVEELKKLLNEYVQRSQDQERSIKRLQFDLEMEIGHVNILRHENQTLKQLTVDMHASAEQEEEYISNKLLKSIANLKKEKAELLVQVEREEEYLTNTLQRKLTQLQKEKIDLENALEQEQEFMVNRLQKQLDGLRLEQSQKDLGTSPPSPSLSSSPPAHRWRPTHSPSSSDVSVSSHAVTEVLKAEVTALRIKQTELEKEFTATYNQLKIYKNELIELRKKCQLPVDDLLSESAVPSFMRFNNASSKHRTRRSMSSGDQTQMLKTLVTQEFQFPAGSVPAETPQNLAPTFAHKPRTD</sequence>
<evidence type="ECO:0000256" key="2">
    <source>
        <dbReference type="SAM" id="MobiDB-lite"/>
    </source>
</evidence>
<keyword evidence="4" id="KW-1185">Reference proteome</keyword>
<feature type="region of interest" description="Disordered" evidence="2">
    <location>
        <begin position="368"/>
        <end position="391"/>
    </location>
</feature>
<feature type="coiled-coil region" evidence="1">
    <location>
        <begin position="12"/>
        <end position="39"/>
    </location>
</feature>
<feature type="coiled-coil region" evidence="1">
    <location>
        <begin position="160"/>
        <end position="216"/>
    </location>
</feature>
<dbReference type="EMBL" id="JASJQH010000158">
    <property type="protein sequence ID" value="KAK9766405.1"/>
    <property type="molecule type" value="Genomic_DNA"/>
</dbReference>
<gene>
    <name evidence="3" type="ORF">K7432_004542</name>
</gene>
<dbReference type="PANTHER" id="PTHR15276">
    <property type="entry name" value="H4 D10S170 PROTEIN-RELATED"/>
    <property type="match status" value="1"/>
</dbReference>
<name>A0ABR2WY79_9FUNG</name>
<dbReference type="PANTHER" id="PTHR15276:SF0">
    <property type="entry name" value="COILED-COIL DOMAIN-CONTAINING PROTEIN 6"/>
    <property type="match status" value="1"/>
</dbReference>
<feature type="region of interest" description="Disordered" evidence="2">
    <location>
        <begin position="234"/>
        <end position="269"/>
    </location>
</feature>
<comment type="caution">
    <text evidence="3">The sequence shown here is derived from an EMBL/GenBank/DDBJ whole genome shotgun (WGS) entry which is preliminary data.</text>
</comment>
<protein>
    <submittedName>
        <fullName evidence="3">Uncharacterized protein</fullName>
    </submittedName>
</protein>
<dbReference type="Pfam" id="PF09755">
    <property type="entry name" value="DUF2046"/>
    <property type="match status" value="1"/>
</dbReference>
<evidence type="ECO:0000256" key="1">
    <source>
        <dbReference type="SAM" id="Coils"/>
    </source>
</evidence>
<dbReference type="InterPro" id="IPR019152">
    <property type="entry name" value="DUF2046"/>
</dbReference>
<evidence type="ECO:0000313" key="4">
    <source>
        <dbReference type="Proteomes" id="UP001479436"/>
    </source>
</evidence>
<proteinExistence type="predicted"/>
<reference evidence="3 4" key="1">
    <citation type="submission" date="2023-04" db="EMBL/GenBank/DDBJ databases">
        <title>Genome of Basidiobolus ranarum AG-B5.</title>
        <authorList>
            <person name="Stajich J.E."/>
            <person name="Carter-House D."/>
            <person name="Gryganskyi A."/>
        </authorList>
    </citation>
    <scope>NUCLEOTIDE SEQUENCE [LARGE SCALE GENOMIC DNA]</scope>
    <source>
        <strain evidence="3 4">AG-B5</strain>
    </source>
</reference>
<dbReference type="Proteomes" id="UP001479436">
    <property type="component" value="Unassembled WGS sequence"/>
</dbReference>
<keyword evidence="1" id="KW-0175">Coiled coil</keyword>
<feature type="compositionally biased region" description="Low complexity" evidence="2">
    <location>
        <begin position="260"/>
        <end position="269"/>
    </location>
</feature>